<dbReference type="NCBIfam" id="TIGR03353">
    <property type="entry name" value="VI_chp_4"/>
    <property type="match status" value="1"/>
</dbReference>
<dbReference type="Pfam" id="PF05936">
    <property type="entry name" value="T6SS_VasE"/>
    <property type="match status" value="1"/>
</dbReference>
<dbReference type="Proteomes" id="UP000248918">
    <property type="component" value="Unassembled WGS sequence"/>
</dbReference>
<dbReference type="PANTHER" id="PTHR35566:SF1">
    <property type="entry name" value="TYPE VI SECRETION SYSTEM BASEPLATE COMPONENT TSSK1"/>
    <property type="match status" value="1"/>
</dbReference>
<comment type="caution">
    <text evidence="1">The sequence shown here is derived from an EMBL/GenBank/DDBJ whole genome shotgun (WGS) entry which is preliminary data.</text>
</comment>
<gene>
    <name evidence="1" type="ORF">BX591_12748</name>
</gene>
<evidence type="ECO:0000313" key="1">
    <source>
        <dbReference type="EMBL" id="RAS21707.1"/>
    </source>
</evidence>
<organism evidence="1 2">
    <name type="scientific">Paraburkholderia bryophila</name>
    <dbReference type="NCBI Taxonomy" id="420952"/>
    <lineage>
        <taxon>Bacteria</taxon>
        <taxon>Pseudomonadati</taxon>
        <taxon>Pseudomonadota</taxon>
        <taxon>Betaproteobacteria</taxon>
        <taxon>Burkholderiales</taxon>
        <taxon>Burkholderiaceae</taxon>
        <taxon>Paraburkholderia</taxon>
    </lineage>
</organism>
<dbReference type="EMBL" id="QLTK01000027">
    <property type="protein sequence ID" value="RAS21707.1"/>
    <property type="molecule type" value="Genomic_DNA"/>
</dbReference>
<dbReference type="PANTHER" id="PTHR35566">
    <property type="entry name" value="BLR3599 PROTEIN"/>
    <property type="match status" value="1"/>
</dbReference>
<dbReference type="OrthoDB" id="9775333at2"/>
<dbReference type="AlphaFoldDB" id="A0A329BIK6"/>
<dbReference type="InterPro" id="IPR010263">
    <property type="entry name" value="T6SS_TssK"/>
</dbReference>
<proteinExistence type="predicted"/>
<protein>
    <submittedName>
        <fullName evidence="1">Type VI secretion system protein ImpJ</fullName>
    </submittedName>
</protein>
<name>A0A329BIK6_9BURK</name>
<accession>A0A329BIK6</accession>
<evidence type="ECO:0000313" key="2">
    <source>
        <dbReference type="Proteomes" id="UP000248918"/>
    </source>
</evidence>
<dbReference type="RefSeq" id="WP_111934640.1">
    <property type="nucleotide sequence ID" value="NZ_CADFFP010000029.1"/>
</dbReference>
<reference evidence="1 2" key="1">
    <citation type="submission" date="2018-06" db="EMBL/GenBank/DDBJ databases">
        <title>Genomic Encyclopedia of Type Strains, Phase III (KMG-III): the genomes of soil and plant-associated and newly described type strains.</title>
        <authorList>
            <person name="Whitman W."/>
        </authorList>
    </citation>
    <scope>NUCLEOTIDE SEQUENCE [LARGE SCALE GENOMIC DNA]</scope>
    <source>
        <strain evidence="1 2">LMG 23644</strain>
    </source>
</reference>
<sequence>MKHSTAPLNLPLKDSGSSRSKVVWSEGMYLRPQHFQQFERYIESYVQLRCRGLQRAFWGFTSLEIDHDALALGKVSLTMAQGVFPDGTPFLLTGPDELPAPLDIPADAKDQLVLLALPLRRPGGEDTIFEERTDSLARYSAYVREIVDGNAVALGPASVQIARARLRLVPASELGSEWQAIGLLRVTQRRSDNHLLLDKHYIPPMLIAGQHPLLAGYIRELHGLLEQRGDALASRLSRPGRGGVAEVADFLLLALINRAQADTSHEHEFGEVHPEALFQQWLRLAFDLATYTNQERRPTVRPAYRHDDLQGSFSPLMAELRRALSTVLEQNAVAIELQERAHRVWVARIPSPELLHSAGFVLAVHADLPAETVRSRFPAQVKIGPAERLADLVNLHLPGIALRMLPVAPRQIPYHASYHYFELDTGAELWKHLEKSSGLALHVAGDLPGLAMECWAIRG</sequence>